<reference evidence="1" key="2">
    <citation type="journal article" date="2015" name="Fish Shellfish Immunol.">
        <title>Early steps in the European eel (Anguilla anguilla)-Vibrio vulnificus interaction in the gills: Role of the RtxA13 toxin.</title>
        <authorList>
            <person name="Callol A."/>
            <person name="Pajuelo D."/>
            <person name="Ebbesson L."/>
            <person name="Teles M."/>
            <person name="MacKenzie S."/>
            <person name="Amaro C."/>
        </authorList>
    </citation>
    <scope>NUCLEOTIDE SEQUENCE</scope>
</reference>
<dbReference type="AlphaFoldDB" id="A0A0E9UDU1"/>
<reference evidence="1" key="1">
    <citation type="submission" date="2014-11" db="EMBL/GenBank/DDBJ databases">
        <authorList>
            <person name="Amaro Gonzalez C."/>
        </authorList>
    </citation>
    <scope>NUCLEOTIDE SEQUENCE</scope>
</reference>
<accession>A0A0E9UDU1</accession>
<dbReference type="EMBL" id="GBXM01045449">
    <property type="protein sequence ID" value="JAH63128.1"/>
    <property type="molecule type" value="Transcribed_RNA"/>
</dbReference>
<sequence>MGMIMLEMMKPMFPKLPLSMTVHTFLISQELLGSLAELKTSQFGMFNNF</sequence>
<proteinExistence type="predicted"/>
<protein>
    <submittedName>
        <fullName evidence="1">Uncharacterized protein</fullName>
    </submittedName>
</protein>
<evidence type="ECO:0000313" key="1">
    <source>
        <dbReference type="EMBL" id="JAH63128.1"/>
    </source>
</evidence>
<organism evidence="1">
    <name type="scientific">Anguilla anguilla</name>
    <name type="common">European freshwater eel</name>
    <name type="synonym">Muraena anguilla</name>
    <dbReference type="NCBI Taxonomy" id="7936"/>
    <lineage>
        <taxon>Eukaryota</taxon>
        <taxon>Metazoa</taxon>
        <taxon>Chordata</taxon>
        <taxon>Craniata</taxon>
        <taxon>Vertebrata</taxon>
        <taxon>Euteleostomi</taxon>
        <taxon>Actinopterygii</taxon>
        <taxon>Neopterygii</taxon>
        <taxon>Teleostei</taxon>
        <taxon>Anguilliformes</taxon>
        <taxon>Anguillidae</taxon>
        <taxon>Anguilla</taxon>
    </lineage>
</organism>
<name>A0A0E9UDU1_ANGAN</name>